<proteinExistence type="inferred from homology"/>
<dbReference type="NCBIfam" id="TIGR00399">
    <property type="entry name" value="metG_C_term"/>
    <property type="match status" value="1"/>
</dbReference>
<feature type="binding site" evidence="16">
    <location>
        <position position="148"/>
    </location>
    <ligand>
        <name>Zn(2+)</name>
        <dbReference type="ChEBI" id="CHEBI:29105"/>
    </ligand>
</feature>
<dbReference type="Pfam" id="PF01588">
    <property type="entry name" value="tRNA_bind"/>
    <property type="match status" value="1"/>
</dbReference>
<comment type="cofactor">
    <cofactor evidence="16">
        <name>Zn(2+)</name>
        <dbReference type="ChEBI" id="CHEBI:29105"/>
    </cofactor>
    <text evidence="16">Binds 1 zinc ion per subunit.</text>
</comment>
<dbReference type="Pfam" id="PF08264">
    <property type="entry name" value="Anticodon_1"/>
    <property type="match status" value="1"/>
</dbReference>
<feature type="binding site" evidence="16">
    <location>
        <position position="145"/>
    </location>
    <ligand>
        <name>Zn(2+)</name>
        <dbReference type="ChEBI" id="CHEBI:29105"/>
    </ligand>
</feature>
<evidence type="ECO:0000256" key="1">
    <source>
        <dbReference type="ARBA" id="ARBA00003314"/>
    </source>
</evidence>
<dbReference type="Gene3D" id="1.10.730.10">
    <property type="entry name" value="Isoleucyl-tRNA Synthetase, Domain 1"/>
    <property type="match status" value="1"/>
</dbReference>
<gene>
    <name evidence="16 18" type="primary">metG</name>
    <name evidence="18" type="ORF">NT02SARS_1035</name>
</gene>
<dbReference type="InterPro" id="IPR014758">
    <property type="entry name" value="Met-tRNA_synth"/>
</dbReference>
<dbReference type="SUPFAM" id="SSF57770">
    <property type="entry name" value="Methionyl-tRNA synthetase (MetRS), Zn-domain"/>
    <property type="match status" value="1"/>
</dbReference>
<evidence type="ECO:0000256" key="14">
    <source>
        <dbReference type="ARBA" id="ARBA00023146"/>
    </source>
</evidence>
<evidence type="ECO:0000256" key="13">
    <source>
        <dbReference type="ARBA" id="ARBA00022917"/>
    </source>
</evidence>
<dbReference type="SUPFAM" id="SSF47323">
    <property type="entry name" value="Anticodon-binding domain of a subclass of class I aminoacyl-tRNA synthetases"/>
    <property type="match status" value="1"/>
</dbReference>
<dbReference type="Gene3D" id="3.40.50.620">
    <property type="entry name" value="HUPs"/>
    <property type="match status" value="1"/>
</dbReference>
<dbReference type="Proteomes" id="UP000010116">
    <property type="component" value="Unassembled WGS sequence"/>
</dbReference>
<evidence type="ECO:0000256" key="16">
    <source>
        <dbReference type="HAMAP-Rule" id="MF_00098"/>
    </source>
</evidence>
<evidence type="ECO:0000313" key="19">
    <source>
        <dbReference type="Proteomes" id="UP000010116"/>
    </source>
</evidence>
<dbReference type="FunFam" id="2.20.28.20:FF:000001">
    <property type="entry name" value="Methionine--tRNA ligase"/>
    <property type="match status" value="1"/>
</dbReference>
<dbReference type="PROSITE" id="PS50886">
    <property type="entry name" value="TRBD"/>
    <property type="match status" value="1"/>
</dbReference>
<dbReference type="InterPro" id="IPR029038">
    <property type="entry name" value="MetRS_Zn"/>
</dbReference>
<name>J4WW61_9GAMM</name>
<dbReference type="PRINTS" id="PR01041">
    <property type="entry name" value="TRNASYNTHMET"/>
</dbReference>
<comment type="subunit">
    <text evidence="4 16">Homodimer.</text>
</comment>
<reference evidence="18 19" key="1">
    <citation type="journal article" date="2012" name="ISME J.">
        <title>Genomic insights to SAR86, an abundant and uncultivated marine bacterial lineage.</title>
        <authorList>
            <person name="Dupont C.L."/>
            <person name="Rusch D.B."/>
            <person name="Yooseph S."/>
            <person name="Lombardo M.J."/>
            <person name="Richter R.A."/>
            <person name="Valas R."/>
            <person name="Novotny M."/>
            <person name="Yee-Greenbaum J."/>
            <person name="Selengut J.D."/>
            <person name="Haft D.H."/>
            <person name="Halpern A.L."/>
            <person name="Lasken R.S."/>
            <person name="Nealson K."/>
            <person name="Friedman R."/>
            <person name="Venter J.C."/>
        </authorList>
    </citation>
    <scope>NUCLEOTIDE SEQUENCE [LARGE SCALE GENOMIC DNA]</scope>
</reference>
<keyword evidence="14 16" id="KW-0030">Aminoacyl-tRNA synthetase</keyword>
<dbReference type="GO" id="GO:0004825">
    <property type="term" value="F:methionine-tRNA ligase activity"/>
    <property type="evidence" value="ECO:0007669"/>
    <property type="project" value="UniProtKB-UniRule"/>
</dbReference>
<keyword evidence="11 16" id="KW-0067">ATP-binding</keyword>
<evidence type="ECO:0000256" key="12">
    <source>
        <dbReference type="ARBA" id="ARBA00022884"/>
    </source>
</evidence>
<dbReference type="InterPro" id="IPR004495">
    <property type="entry name" value="Met-tRNA-synth_bsu_C"/>
</dbReference>
<dbReference type="InterPro" id="IPR015413">
    <property type="entry name" value="Methionyl/Leucyl_tRNA_Synth"/>
</dbReference>
<comment type="similarity">
    <text evidence="3 16">Belongs to the class-I aminoacyl-tRNA synthetase family. MetG type 1 subfamily.</text>
</comment>
<evidence type="ECO:0000256" key="3">
    <source>
        <dbReference type="ARBA" id="ARBA00008258"/>
    </source>
</evidence>
<dbReference type="InterPro" id="IPR013155">
    <property type="entry name" value="M/V/L/I-tRNA-synth_anticd-bd"/>
</dbReference>
<dbReference type="NCBIfam" id="TIGR00398">
    <property type="entry name" value="metG"/>
    <property type="match status" value="1"/>
</dbReference>
<dbReference type="HOGENOM" id="CLU_009710_7_0_6"/>
<dbReference type="InterPro" id="IPR001412">
    <property type="entry name" value="aa-tRNA-synth_I_CS"/>
</dbReference>
<evidence type="ECO:0000256" key="4">
    <source>
        <dbReference type="ARBA" id="ARBA00011738"/>
    </source>
</evidence>
<dbReference type="GO" id="GO:0005829">
    <property type="term" value="C:cytosol"/>
    <property type="evidence" value="ECO:0007669"/>
    <property type="project" value="TreeGrafter"/>
</dbReference>
<dbReference type="NCBIfam" id="NF001100">
    <property type="entry name" value="PRK00133.1"/>
    <property type="match status" value="1"/>
</dbReference>
<keyword evidence="8 16" id="KW-0479">Metal-binding</keyword>
<dbReference type="FunFam" id="2.40.50.140:FF:000042">
    <property type="entry name" value="Methionine--tRNA ligase"/>
    <property type="match status" value="1"/>
</dbReference>
<dbReference type="GO" id="GO:0006431">
    <property type="term" value="P:methionyl-tRNA aminoacylation"/>
    <property type="evidence" value="ECO:0007669"/>
    <property type="project" value="UniProtKB-UniRule"/>
</dbReference>
<dbReference type="GO" id="GO:0005524">
    <property type="term" value="F:ATP binding"/>
    <property type="evidence" value="ECO:0007669"/>
    <property type="project" value="UniProtKB-UniRule"/>
</dbReference>
<evidence type="ECO:0000259" key="17">
    <source>
        <dbReference type="PROSITE" id="PS50886"/>
    </source>
</evidence>
<dbReference type="InterPro" id="IPR041872">
    <property type="entry name" value="Anticodon_Met"/>
</dbReference>
<evidence type="ECO:0000256" key="10">
    <source>
        <dbReference type="ARBA" id="ARBA00022833"/>
    </source>
</evidence>
<dbReference type="InterPro" id="IPR033911">
    <property type="entry name" value="MetRS_core"/>
</dbReference>
<comment type="function">
    <text evidence="1 16">Is required not only for elongation of protein synthesis but also for the initiation of all mRNA translation through initiator tRNA(fMet) aminoacylation.</text>
</comment>
<dbReference type="AlphaFoldDB" id="J4WW61"/>
<dbReference type="Gene3D" id="2.40.50.140">
    <property type="entry name" value="Nucleic acid-binding proteins"/>
    <property type="match status" value="1"/>
</dbReference>
<dbReference type="GO" id="GO:0000049">
    <property type="term" value="F:tRNA binding"/>
    <property type="evidence" value="ECO:0007669"/>
    <property type="project" value="UniProtKB-UniRule"/>
</dbReference>
<dbReference type="PANTHER" id="PTHR45765:SF1">
    <property type="entry name" value="METHIONINE--TRNA LIGASE, CYTOPLASMIC"/>
    <property type="match status" value="1"/>
</dbReference>
<evidence type="ECO:0000313" key="18">
    <source>
        <dbReference type="EMBL" id="EJP72505.1"/>
    </source>
</evidence>
<keyword evidence="5 16" id="KW-0963">Cytoplasm</keyword>
<feature type="short sequence motif" description="'KMSKS' region" evidence="16">
    <location>
        <begin position="328"/>
        <end position="332"/>
    </location>
</feature>
<keyword evidence="12 16" id="KW-0694">RNA-binding</keyword>
<comment type="catalytic activity">
    <reaction evidence="15 16">
        <text>tRNA(Met) + L-methionine + ATP = L-methionyl-tRNA(Met) + AMP + diphosphate</text>
        <dbReference type="Rhea" id="RHEA:13481"/>
        <dbReference type="Rhea" id="RHEA-COMP:9667"/>
        <dbReference type="Rhea" id="RHEA-COMP:9698"/>
        <dbReference type="ChEBI" id="CHEBI:30616"/>
        <dbReference type="ChEBI" id="CHEBI:33019"/>
        <dbReference type="ChEBI" id="CHEBI:57844"/>
        <dbReference type="ChEBI" id="CHEBI:78442"/>
        <dbReference type="ChEBI" id="CHEBI:78530"/>
        <dbReference type="ChEBI" id="CHEBI:456215"/>
        <dbReference type="EC" id="6.1.1.10"/>
    </reaction>
</comment>
<dbReference type="InterPro" id="IPR012340">
    <property type="entry name" value="NA-bd_OB-fold"/>
</dbReference>
<feature type="binding site" evidence="16">
    <location>
        <position position="158"/>
    </location>
    <ligand>
        <name>Zn(2+)</name>
        <dbReference type="ChEBI" id="CHEBI:29105"/>
    </ligand>
</feature>
<accession>J4WW61</accession>
<evidence type="ECO:0000256" key="6">
    <source>
        <dbReference type="ARBA" id="ARBA00022555"/>
    </source>
</evidence>
<dbReference type="CDD" id="cd07957">
    <property type="entry name" value="Anticodon_Ia_Met"/>
    <property type="match status" value="1"/>
</dbReference>
<feature type="short sequence motif" description="'HIGH' region" evidence="16">
    <location>
        <begin position="14"/>
        <end position="24"/>
    </location>
</feature>
<feature type="binding site" evidence="16">
    <location>
        <position position="331"/>
    </location>
    <ligand>
        <name>ATP</name>
        <dbReference type="ChEBI" id="CHEBI:30616"/>
    </ligand>
</feature>
<dbReference type="Gene3D" id="2.20.28.20">
    <property type="entry name" value="Methionyl-tRNA synthetase, Zn-domain"/>
    <property type="match status" value="1"/>
</dbReference>
<keyword evidence="9 16" id="KW-0547">Nucleotide-binding</keyword>
<dbReference type="InterPro" id="IPR002547">
    <property type="entry name" value="tRNA-bd_dom"/>
</dbReference>
<feature type="binding site" evidence="16">
    <location>
        <position position="161"/>
    </location>
    <ligand>
        <name>Zn(2+)</name>
        <dbReference type="ChEBI" id="CHEBI:29105"/>
    </ligand>
</feature>
<keyword evidence="6 16" id="KW-0820">tRNA-binding</keyword>
<dbReference type="PROSITE" id="PS00178">
    <property type="entry name" value="AA_TRNA_LIGASE_I"/>
    <property type="match status" value="1"/>
</dbReference>
<dbReference type="EC" id="6.1.1.10" evidence="16"/>
<dbReference type="GO" id="GO:0046872">
    <property type="term" value="F:metal ion binding"/>
    <property type="evidence" value="ECO:0007669"/>
    <property type="project" value="UniProtKB-KW"/>
</dbReference>
<evidence type="ECO:0000256" key="5">
    <source>
        <dbReference type="ARBA" id="ARBA00022490"/>
    </source>
</evidence>
<dbReference type="InterPro" id="IPR009080">
    <property type="entry name" value="tRNAsynth_Ia_anticodon-bd"/>
</dbReference>
<keyword evidence="13 16" id="KW-0648">Protein biosynthesis</keyword>
<sequence>MTTKRKIIVTSALPYANAELHLGHILEAVQTDIWVRLQKSLGNECHYFCADDTHGTPVMLKAEELDTTPEKLINSIQIDHINTYKKYNINFTNFHSTHSDENKFISEDIYNAAKEKGLINKKTIDQLYDETKQMFLSDRFVVGTCPKCGAEDQYGDSCDICGASYSVNELIKPKSSLSGSVPVIKQSDHIFFDLNKQRDVINDFISTSELQKPIINKLSEWLDDDLRDWDISRDAPYFGFKIPDEVDKYFYVWLDAPIGYIASTQNWLKEKSYRDLWSKDSEYEIYHFIGKDIAYFHGLFWPALLESADLKLPSGIFVHGFLTLNGEKMSKSKGTGINAQNLTEVVNSDLVRYYFACKLNDKVEDIDLNLEDLIQRVNSEIIGKYLNIASRCSSFINKNNNKLSNTKDDALIESILSKKNELIDYYTNRQFSKAVKLIMELADSINKYINDNEPWKQDHDKAVVTASSALEAFKILTVYLSPIIPEITNKSFEFLNIDSLEFENIDTSLNDSINNYKPILNRLEKIELPREEDKMTDENQINIDDFIKIDLRVAKVKEASHVDGADKLLKLVLDVGDLGERQVFAGIKKAYDPEDLNGRLVVLVANLKPRQMSFGLSEGMVLASSNDNGIYIISPDEGAEPGQRVK</sequence>
<evidence type="ECO:0000256" key="7">
    <source>
        <dbReference type="ARBA" id="ARBA00022598"/>
    </source>
</evidence>
<feature type="domain" description="TRNA-binding" evidence="17">
    <location>
        <begin position="545"/>
        <end position="646"/>
    </location>
</feature>
<organism evidence="18 19">
    <name type="scientific">SAR86 cluster bacterium SAR86B</name>
    <dbReference type="NCBI Taxonomy" id="1123867"/>
    <lineage>
        <taxon>Bacteria</taxon>
        <taxon>Pseudomonadati</taxon>
        <taxon>Pseudomonadota</taxon>
        <taxon>Gammaproteobacteria</taxon>
        <taxon>SAR86 cluster</taxon>
    </lineage>
</organism>
<dbReference type="InterPro" id="IPR014729">
    <property type="entry name" value="Rossmann-like_a/b/a_fold"/>
</dbReference>
<evidence type="ECO:0000256" key="9">
    <source>
        <dbReference type="ARBA" id="ARBA00022741"/>
    </source>
</evidence>
<dbReference type="SUPFAM" id="SSF50249">
    <property type="entry name" value="Nucleic acid-binding proteins"/>
    <property type="match status" value="1"/>
</dbReference>
<evidence type="ECO:0000256" key="8">
    <source>
        <dbReference type="ARBA" id="ARBA00022723"/>
    </source>
</evidence>
<dbReference type="PANTHER" id="PTHR45765">
    <property type="entry name" value="METHIONINE--TRNA LIGASE"/>
    <property type="match status" value="1"/>
</dbReference>
<evidence type="ECO:0000256" key="2">
    <source>
        <dbReference type="ARBA" id="ARBA00004496"/>
    </source>
</evidence>
<protein>
    <recommendedName>
        <fullName evidence="16">Methionine--tRNA ligase</fullName>
        <ecNumber evidence="16">6.1.1.10</ecNumber>
    </recommendedName>
    <alternativeName>
        <fullName evidence="16">Methionyl-tRNA synthetase</fullName>
        <shortName evidence="16">MetRS</shortName>
    </alternativeName>
</protein>
<dbReference type="CDD" id="cd02800">
    <property type="entry name" value="tRNA_bind_EcMetRS_like"/>
    <property type="match status" value="1"/>
</dbReference>
<evidence type="ECO:0000256" key="11">
    <source>
        <dbReference type="ARBA" id="ARBA00022840"/>
    </source>
</evidence>
<evidence type="ECO:0000256" key="15">
    <source>
        <dbReference type="ARBA" id="ARBA00047364"/>
    </source>
</evidence>
<dbReference type="InterPro" id="IPR023458">
    <property type="entry name" value="Met-tRNA_ligase_1"/>
</dbReference>
<keyword evidence="7 16" id="KW-0436">Ligase</keyword>
<dbReference type="SUPFAM" id="SSF52374">
    <property type="entry name" value="Nucleotidylyl transferase"/>
    <property type="match status" value="1"/>
</dbReference>
<dbReference type="Pfam" id="PF09334">
    <property type="entry name" value="tRNA-synt_1g"/>
    <property type="match status" value="1"/>
</dbReference>
<dbReference type="EMBL" id="JH611190">
    <property type="protein sequence ID" value="EJP72505.1"/>
    <property type="molecule type" value="Genomic_DNA"/>
</dbReference>
<dbReference type="HAMAP" id="MF_00098">
    <property type="entry name" value="Met_tRNA_synth_type1"/>
    <property type="match status" value="1"/>
</dbReference>
<comment type="subcellular location">
    <subcellularLocation>
        <location evidence="2 16">Cytoplasm</location>
    </subcellularLocation>
</comment>
<keyword evidence="10 16" id="KW-0862">Zinc</keyword>